<protein>
    <submittedName>
        <fullName evidence="3">PilZ domain-containing protein</fullName>
    </submittedName>
</protein>
<feature type="compositionally biased region" description="Basic residues" evidence="1">
    <location>
        <begin position="117"/>
        <end position="126"/>
    </location>
</feature>
<gene>
    <name evidence="3" type="ORF">DVW87_00265</name>
</gene>
<sequence length="126" mass="13578">MDSIPHDPFPSADTDDAGSNRSKARDSLFLMAGFRRVGDAETRQVRVRNLSEGGLMAELPDDLDIGTRVEIDVRGVGVVPGRVAWSTQGRTGVAFDRPIDPLAARKPVGGSGEAARRRTTLKPPLR</sequence>
<dbReference type="GO" id="GO:0035438">
    <property type="term" value="F:cyclic-di-GMP binding"/>
    <property type="evidence" value="ECO:0007669"/>
    <property type="project" value="InterPro"/>
</dbReference>
<dbReference type="EMBL" id="QQNB01000001">
    <property type="protein sequence ID" value="RDE06213.1"/>
    <property type="molecule type" value="Genomic_DNA"/>
</dbReference>
<evidence type="ECO:0000256" key="1">
    <source>
        <dbReference type="SAM" id="MobiDB-lite"/>
    </source>
</evidence>
<evidence type="ECO:0000313" key="3">
    <source>
        <dbReference type="EMBL" id="RDE06213.1"/>
    </source>
</evidence>
<name>A0A369VVU1_9SPHN</name>
<dbReference type="RefSeq" id="WP_114685795.1">
    <property type="nucleotide sequence ID" value="NZ_QQNB01000001.1"/>
</dbReference>
<organism evidence="3 4">
    <name type="scientific">Sphingomonas aracearum</name>
    <dbReference type="NCBI Taxonomy" id="2283317"/>
    <lineage>
        <taxon>Bacteria</taxon>
        <taxon>Pseudomonadati</taxon>
        <taxon>Pseudomonadota</taxon>
        <taxon>Alphaproteobacteria</taxon>
        <taxon>Sphingomonadales</taxon>
        <taxon>Sphingomonadaceae</taxon>
        <taxon>Sphingomonas</taxon>
    </lineage>
</organism>
<evidence type="ECO:0000259" key="2">
    <source>
        <dbReference type="Pfam" id="PF07238"/>
    </source>
</evidence>
<dbReference type="OrthoDB" id="7391081at2"/>
<keyword evidence="4" id="KW-1185">Reference proteome</keyword>
<accession>A0A369VVU1</accession>
<comment type="caution">
    <text evidence="3">The sequence shown here is derived from an EMBL/GenBank/DDBJ whole genome shotgun (WGS) entry which is preliminary data.</text>
</comment>
<reference evidence="3 4" key="1">
    <citation type="submission" date="2018-07" db="EMBL/GenBank/DDBJ databases">
        <title>a novel species of Sphingomonas isolated from the rhizosphere soil of Araceae plant.</title>
        <authorList>
            <person name="Zhiyong W."/>
            <person name="Qinglan Z."/>
            <person name="Zhiwei F."/>
            <person name="Ding X."/>
            <person name="Gejiao W."/>
            <person name="Shixue Z."/>
        </authorList>
    </citation>
    <scope>NUCLEOTIDE SEQUENCE [LARGE SCALE GENOMIC DNA]</scope>
    <source>
        <strain evidence="3 4">WZY 27</strain>
    </source>
</reference>
<dbReference type="InterPro" id="IPR009875">
    <property type="entry name" value="PilZ_domain"/>
</dbReference>
<feature type="region of interest" description="Disordered" evidence="1">
    <location>
        <begin position="1"/>
        <end position="22"/>
    </location>
</feature>
<feature type="region of interest" description="Disordered" evidence="1">
    <location>
        <begin position="102"/>
        <end position="126"/>
    </location>
</feature>
<evidence type="ECO:0000313" key="4">
    <source>
        <dbReference type="Proteomes" id="UP000253918"/>
    </source>
</evidence>
<proteinExistence type="predicted"/>
<dbReference type="Pfam" id="PF07238">
    <property type="entry name" value="PilZ"/>
    <property type="match status" value="1"/>
</dbReference>
<dbReference type="Proteomes" id="UP000253918">
    <property type="component" value="Unassembled WGS sequence"/>
</dbReference>
<dbReference type="SUPFAM" id="SSF141371">
    <property type="entry name" value="PilZ domain-like"/>
    <property type="match status" value="1"/>
</dbReference>
<feature type="domain" description="PilZ" evidence="2">
    <location>
        <begin position="25"/>
        <end position="101"/>
    </location>
</feature>
<dbReference type="AlphaFoldDB" id="A0A369VVU1"/>